<keyword evidence="1" id="KW-0521">NADP</keyword>
<feature type="domain" description="Enoyl reductase (ER)" evidence="3">
    <location>
        <begin position="13"/>
        <end position="310"/>
    </location>
</feature>
<evidence type="ECO:0000256" key="1">
    <source>
        <dbReference type="ARBA" id="ARBA00022857"/>
    </source>
</evidence>
<dbReference type="InterPro" id="IPR020843">
    <property type="entry name" value="ER"/>
</dbReference>
<dbReference type="SUPFAM" id="SSF51735">
    <property type="entry name" value="NAD(P)-binding Rossmann-fold domains"/>
    <property type="match status" value="1"/>
</dbReference>
<protein>
    <submittedName>
        <fullName evidence="4">Zinc-dependent alcohol dehydrogenase family protein</fullName>
    </submittedName>
</protein>
<proteinExistence type="predicted"/>
<evidence type="ECO:0000313" key="5">
    <source>
        <dbReference type="Proteomes" id="UP000605848"/>
    </source>
</evidence>
<organism evidence="4 5">
    <name type="scientific">Microvirga aerilata</name>
    <dbReference type="NCBI Taxonomy" id="670292"/>
    <lineage>
        <taxon>Bacteria</taxon>
        <taxon>Pseudomonadati</taxon>
        <taxon>Pseudomonadota</taxon>
        <taxon>Alphaproteobacteria</taxon>
        <taxon>Hyphomicrobiales</taxon>
        <taxon>Methylobacteriaceae</taxon>
        <taxon>Microvirga</taxon>
    </lineage>
</organism>
<dbReference type="Pfam" id="PF08240">
    <property type="entry name" value="ADH_N"/>
    <property type="match status" value="1"/>
</dbReference>
<evidence type="ECO:0000313" key="4">
    <source>
        <dbReference type="EMBL" id="MBL0405471.1"/>
    </source>
</evidence>
<dbReference type="InterPro" id="IPR036291">
    <property type="entry name" value="NAD(P)-bd_dom_sf"/>
</dbReference>
<dbReference type="Pfam" id="PF13602">
    <property type="entry name" value="ADH_zinc_N_2"/>
    <property type="match status" value="1"/>
</dbReference>
<dbReference type="CDD" id="cd05282">
    <property type="entry name" value="ETR_like"/>
    <property type="match status" value="1"/>
</dbReference>
<dbReference type="Gene3D" id="3.40.50.720">
    <property type="entry name" value="NAD(P)-binding Rossmann-like Domain"/>
    <property type="match status" value="1"/>
</dbReference>
<gene>
    <name evidence="4" type="ORF">JKG68_15990</name>
</gene>
<dbReference type="SUPFAM" id="SSF50129">
    <property type="entry name" value="GroES-like"/>
    <property type="match status" value="1"/>
</dbReference>
<dbReference type="GO" id="GO:0070402">
    <property type="term" value="F:NADPH binding"/>
    <property type="evidence" value="ECO:0007669"/>
    <property type="project" value="TreeGrafter"/>
</dbReference>
<dbReference type="SMART" id="SM00829">
    <property type="entry name" value="PKS_ER"/>
    <property type="match status" value="1"/>
</dbReference>
<dbReference type="AlphaFoldDB" id="A0A936Z887"/>
<dbReference type="EMBL" id="JAEQMY010000022">
    <property type="protein sequence ID" value="MBL0405471.1"/>
    <property type="molecule type" value="Genomic_DNA"/>
</dbReference>
<sequence>MLRLVAHRLGPPGEVLSVEPADLPQPEPSGVVVRMLSSAINPSDRLTISGAYPHRTALPFIPGYEGVGIVEATGREVHGLHAGQRVLPLGSAGGWQTFKGSPGRWCVPVPDDLTDDQAATAYINPLTARLMLRAIAPAPGASIGINAAASAIGRMLVRMVHAAGARPVAIVRSSRARALLEDEPVAEVVFDGTALPLLDAGLDAVGGASGTALAAAVKPGGPFLHYGLLSGEPLPPGLQRQSSAAVQLFWLRAWVHAASREQLCEAMAEVFGDIRSGLVRTTVEARYPLEEFRRALAHDASPHRSGKVLLTLV</sequence>
<dbReference type="InterPro" id="IPR011032">
    <property type="entry name" value="GroES-like_sf"/>
</dbReference>
<dbReference type="PANTHER" id="PTHR48106">
    <property type="entry name" value="QUINONE OXIDOREDUCTASE PIG3-RELATED"/>
    <property type="match status" value="1"/>
</dbReference>
<dbReference type="RefSeq" id="WP_202061343.1">
    <property type="nucleotide sequence ID" value="NZ_JAEQMY010000022.1"/>
</dbReference>
<dbReference type="PANTHER" id="PTHR48106:SF2">
    <property type="entry name" value="ZN2+-BINDING DEHYDROGENASE"/>
    <property type="match status" value="1"/>
</dbReference>
<dbReference type="InterPro" id="IPR013154">
    <property type="entry name" value="ADH-like_N"/>
</dbReference>
<accession>A0A936Z887</accession>
<comment type="caution">
    <text evidence="4">The sequence shown here is derived from an EMBL/GenBank/DDBJ whole genome shotgun (WGS) entry which is preliminary data.</text>
</comment>
<keyword evidence="2" id="KW-0560">Oxidoreductase</keyword>
<dbReference type="Gene3D" id="3.90.180.10">
    <property type="entry name" value="Medium-chain alcohol dehydrogenases, catalytic domain"/>
    <property type="match status" value="1"/>
</dbReference>
<evidence type="ECO:0000256" key="2">
    <source>
        <dbReference type="ARBA" id="ARBA00023002"/>
    </source>
</evidence>
<keyword evidence="5" id="KW-1185">Reference proteome</keyword>
<evidence type="ECO:0000259" key="3">
    <source>
        <dbReference type="SMART" id="SM00829"/>
    </source>
</evidence>
<dbReference type="Proteomes" id="UP000605848">
    <property type="component" value="Unassembled WGS sequence"/>
</dbReference>
<dbReference type="GO" id="GO:0016651">
    <property type="term" value="F:oxidoreductase activity, acting on NAD(P)H"/>
    <property type="evidence" value="ECO:0007669"/>
    <property type="project" value="TreeGrafter"/>
</dbReference>
<reference evidence="4" key="1">
    <citation type="submission" date="2021-01" db="EMBL/GenBank/DDBJ databases">
        <title>Microvirga sp.</title>
        <authorList>
            <person name="Kim M.K."/>
        </authorList>
    </citation>
    <scope>NUCLEOTIDE SEQUENCE</scope>
    <source>
        <strain evidence="4">5420S-16</strain>
    </source>
</reference>
<name>A0A936Z887_9HYPH</name>